<feature type="transmembrane region" description="Helical" evidence="1">
    <location>
        <begin position="52"/>
        <end position="73"/>
    </location>
</feature>
<dbReference type="RefSeq" id="WP_147684621.1">
    <property type="nucleotide sequence ID" value="NZ_VDUX01000002.1"/>
</dbReference>
<organism evidence="2 3">
    <name type="scientific">Aeromicrobium terrae</name>
    <dbReference type="NCBI Taxonomy" id="2498846"/>
    <lineage>
        <taxon>Bacteria</taxon>
        <taxon>Bacillati</taxon>
        <taxon>Actinomycetota</taxon>
        <taxon>Actinomycetes</taxon>
        <taxon>Propionibacteriales</taxon>
        <taxon>Nocardioidaceae</taxon>
        <taxon>Aeromicrobium</taxon>
    </lineage>
</organism>
<gene>
    <name evidence="2" type="ORF">FHP06_05635</name>
</gene>
<dbReference type="EMBL" id="VDUX01000002">
    <property type="protein sequence ID" value="TXL62181.1"/>
    <property type="molecule type" value="Genomic_DNA"/>
</dbReference>
<evidence type="ECO:0000256" key="1">
    <source>
        <dbReference type="SAM" id="Phobius"/>
    </source>
</evidence>
<proteinExistence type="predicted"/>
<keyword evidence="1" id="KW-0472">Membrane</keyword>
<protein>
    <submittedName>
        <fullName evidence="2">Uncharacterized protein</fullName>
    </submittedName>
</protein>
<name>A0A5C8NN14_9ACTN</name>
<accession>A0A5C8NN14</accession>
<reference evidence="2 3" key="1">
    <citation type="submission" date="2019-06" db="EMBL/GenBank/DDBJ databases">
        <title>Aeromicrobium sp. nov., isolated from a maize field.</title>
        <authorList>
            <person name="Lin S.-Y."/>
            <person name="Tsai C.-F."/>
            <person name="Young C.-C."/>
        </authorList>
    </citation>
    <scope>NUCLEOTIDE SEQUENCE [LARGE SCALE GENOMIC DNA]</scope>
    <source>
        <strain evidence="2 3">CC-CFT486</strain>
    </source>
</reference>
<dbReference type="Proteomes" id="UP000321571">
    <property type="component" value="Unassembled WGS sequence"/>
</dbReference>
<sequence>MVSLSRRLTDLSIEQVQRWVMSLLVLAVASFPIGALAATSIVLDQDGRQDKAVLIVIMMAALGCVAVGIVRKIHERSPLSAWLIVGIAPAVTTAFFVLG</sequence>
<evidence type="ECO:0000313" key="3">
    <source>
        <dbReference type="Proteomes" id="UP000321571"/>
    </source>
</evidence>
<feature type="transmembrane region" description="Helical" evidence="1">
    <location>
        <begin position="79"/>
        <end position="98"/>
    </location>
</feature>
<feature type="transmembrane region" description="Helical" evidence="1">
    <location>
        <begin position="20"/>
        <end position="43"/>
    </location>
</feature>
<evidence type="ECO:0000313" key="2">
    <source>
        <dbReference type="EMBL" id="TXL62181.1"/>
    </source>
</evidence>
<comment type="caution">
    <text evidence="2">The sequence shown here is derived from an EMBL/GenBank/DDBJ whole genome shotgun (WGS) entry which is preliminary data.</text>
</comment>
<dbReference type="AlphaFoldDB" id="A0A5C8NN14"/>
<keyword evidence="1" id="KW-1133">Transmembrane helix</keyword>
<keyword evidence="1" id="KW-0812">Transmembrane</keyword>
<dbReference type="OrthoDB" id="3788664at2"/>
<keyword evidence="3" id="KW-1185">Reference proteome</keyword>